<dbReference type="CDD" id="cd00063">
    <property type="entry name" value="FN3"/>
    <property type="match status" value="2"/>
</dbReference>
<evidence type="ECO:0000256" key="4">
    <source>
        <dbReference type="ARBA" id="ARBA00022729"/>
    </source>
</evidence>
<dbReference type="PANTHER" id="PTHR13817">
    <property type="entry name" value="TITIN"/>
    <property type="match status" value="1"/>
</dbReference>
<keyword evidence="4" id="KW-0732">Signal</keyword>
<name>A0A941EDP1_9ACTN</name>
<dbReference type="InterPro" id="IPR011047">
    <property type="entry name" value="Quinoprotein_ADH-like_sf"/>
</dbReference>
<dbReference type="GO" id="GO:0016798">
    <property type="term" value="F:hydrolase activity, acting on glycosyl bonds"/>
    <property type="evidence" value="ECO:0007669"/>
    <property type="project" value="UniProtKB-KW"/>
</dbReference>
<keyword evidence="9" id="KW-0675">Receptor</keyword>
<dbReference type="Pfam" id="PF17963">
    <property type="entry name" value="Big_9"/>
    <property type="match status" value="3"/>
</dbReference>
<evidence type="ECO:0000313" key="15">
    <source>
        <dbReference type="EMBL" id="MBR7828543.1"/>
    </source>
</evidence>
<dbReference type="Gene3D" id="2.60.40.3440">
    <property type="match status" value="1"/>
</dbReference>
<dbReference type="InterPro" id="IPR036116">
    <property type="entry name" value="FN3_sf"/>
</dbReference>
<dbReference type="InterPro" id="IPR013783">
    <property type="entry name" value="Ig-like_fold"/>
</dbReference>
<comment type="caution">
    <text evidence="15">The sequence shown here is derived from an EMBL/GenBank/DDBJ whole genome shotgun (WGS) entry which is preliminary data.</text>
</comment>
<keyword evidence="11" id="KW-0378">Hydrolase</keyword>
<dbReference type="SMART" id="SM00060">
    <property type="entry name" value="FN3"/>
    <property type="match status" value="4"/>
</dbReference>
<evidence type="ECO:0000256" key="11">
    <source>
        <dbReference type="ARBA" id="ARBA00023295"/>
    </source>
</evidence>
<dbReference type="Gene3D" id="2.60.40.10">
    <property type="entry name" value="Immunoglobulins"/>
    <property type="match status" value="3"/>
</dbReference>
<evidence type="ECO:0000256" key="7">
    <source>
        <dbReference type="ARBA" id="ARBA00023136"/>
    </source>
</evidence>
<accession>A0A941EDP1</accession>
<feature type="region of interest" description="Disordered" evidence="13">
    <location>
        <begin position="1961"/>
        <end position="1987"/>
    </location>
</feature>
<keyword evidence="10" id="KW-0325">Glycoprotein</keyword>
<keyword evidence="6" id="KW-1133">Transmembrane helix</keyword>
<dbReference type="SUPFAM" id="SSF49265">
    <property type="entry name" value="Fibronectin type III"/>
    <property type="match status" value="2"/>
</dbReference>
<evidence type="ECO:0000256" key="12">
    <source>
        <dbReference type="ARBA" id="ARBA00023326"/>
    </source>
</evidence>
<feature type="compositionally biased region" description="Low complexity" evidence="13">
    <location>
        <begin position="1679"/>
        <end position="1693"/>
    </location>
</feature>
<feature type="region of interest" description="Disordered" evidence="13">
    <location>
        <begin position="1769"/>
        <end position="1789"/>
    </location>
</feature>
<evidence type="ECO:0000256" key="5">
    <source>
        <dbReference type="ARBA" id="ARBA00022737"/>
    </source>
</evidence>
<dbReference type="PANTHER" id="PTHR13817:SF73">
    <property type="entry name" value="FIBRONECTIN TYPE-III DOMAIN-CONTAINING PROTEIN"/>
    <property type="match status" value="1"/>
</dbReference>
<evidence type="ECO:0000256" key="13">
    <source>
        <dbReference type="SAM" id="MobiDB-lite"/>
    </source>
</evidence>
<keyword evidence="11" id="KW-0326">Glycosidase</keyword>
<comment type="similarity">
    <text evidence="2">Belongs to the type I cytokine receptor family. Type 2 subfamily.</text>
</comment>
<organism evidence="15 16">
    <name type="scientific">Actinospica acidithermotolerans</name>
    <dbReference type="NCBI Taxonomy" id="2828514"/>
    <lineage>
        <taxon>Bacteria</taxon>
        <taxon>Bacillati</taxon>
        <taxon>Actinomycetota</taxon>
        <taxon>Actinomycetes</taxon>
        <taxon>Catenulisporales</taxon>
        <taxon>Actinospicaceae</taxon>
        <taxon>Actinospica</taxon>
    </lineage>
</organism>
<keyword evidence="7" id="KW-0472">Membrane</keyword>
<keyword evidence="8" id="KW-1015">Disulfide bond</keyword>
<gene>
    <name evidence="15" type="ORF">KDK95_19685</name>
</gene>
<dbReference type="InterPro" id="IPR050964">
    <property type="entry name" value="Striated_Muscle_Regulatory"/>
</dbReference>
<feature type="compositionally biased region" description="Low complexity" evidence="13">
    <location>
        <begin position="1961"/>
        <end position="1977"/>
    </location>
</feature>
<dbReference type="Proteomes" id="UP000676325">
    <property type="component" value="Unassembled WGS sequence"/>
</dbReference>
<keyword evidence="16" id="KW-1185">Reference proteome</keyword>
<evidence type="ECO:0000313" key="16">
    <source>
        <dbReference type="Proteomes" id="UP000676325"/>
    </source>
</evidence>
<evidence type="ECO:0000256" key="2">
    <source>
        <dbReference type="ARBA" id="ARBA00008921"/>
    </source>
</evidence>
<dbReference type="Pfam" id="PF00041">
    <property type="entry name" value="fn3"/>
    <property type="match status" value="2"/>
</dbReference>
<evidence type="ECO:0000256" key="9">
    <source>
        <dbReference type="ARBA" id="ARBA00023170"/>
    </source>
</evidence>
<keyword evidence="3" id="KW-0812">Transmembrane</keyword>
<keyword evidence="12" id="KW-0624">Polysaccharide degradation</keyword>
<dbReference type="GO" id="GO:0004896">
    <property type="term" value="F:cytokine receptor activity"/>
    <property type="evidence" value="ECO:0007669"/>
    <property type="project" value="InterPro"/>
</dbReference>
<dbReference type="EMBL" id="JAGSOH010000059">
    <property type="protein sequence ID" value="MBR7828543.1"/>
    <property type="molecule type" value="Genomic_DNA"/>
</dbReference>
<dbReference type="PROSITE" id="PS01353">
    <property type="entry name" value="HEMATOPO_REC_L_F2"/>
    <property type="match status" value="1"/>
</dbReference>
<evidence type="ECO:0000259" key="14">
    <source>
        <dbReference type="PROSITE" id="PS50853"/>
    </source>
</evidence>
<evidence type="ECO:0000256" key="8">
    <source>
        <dbReference type="ARBA" id="ARBA00023157"/>
    </source>
</evidence>
<feature type="domain" description="Fibronectin type-III" evidence="14">
    <location>
        <begin position="1688"/>
        <end position="1793"/>
    </location>
</feature>
<evidence type="ECO:0000256" key="3">
    <source>
        <dbReference type="ARBA" id="ARBA00022692"/>
    </source>
</evidence>
<comment type="subcellular location">
    <subcellularLocation>
        <location evidence="1">Membrane</location>
        <topology evidence="1">Single-pass type I membrane protein</topology>
    </subcellularLocation>
</comment>
<evidence type="ECO:0000256" key="1">
    <source>
        <dbReference type="ARBA" id="ARBA00004479"/>
    </source>
</evidence>
<dbReference type="RefSeq" id="WP_212519678.1">
    <property type="nucleotide sequence ID" value="NZ_JAGSOH010000059.1"/>
</dbReference>
<feature type="region of interest" description="Disordered" evidence="13">
    <location>
        <begin position="383"/>
        <end position="404"/>
    </location>
</feature>
<evidence type="ECO:0000256" key="10">
    <source>
        <dbReference type="ARBA" id="ARBA00023180"/>
    </source>
</evidence>
<protein>
    <submittedName>
        <fullName evidence="15">Cadherin-like domain-containing protein</fullName>
    </submittedName>
</protein>
<keyword evidence="12" id="KW-0119">Carbohydrate metabolism</keyword>
<dbReference type="SUPFAM" id="SSF50998">
    <property type="entry name" value="Quinoprotein alcohol dehydrogenase-like"/>
    <property type="match status" value="1"/>
</dbReference>
<sequence length="2077" mass="207096">MRTSTRRRGGRLAAALSGGALTAAVGALLFMAVDAQGVPVQHAALNNGGIWVTSDSAGLFGRLNKPAGALDAAFAPAGAGQQSYQLDILQDESAVVAWDQAAGKLYPVDSAHATTLSDQAVPVSGAQQVGFAGGTVAVLDSLTGEVRAQRFDPASGLTSLAALQSGSPAVANLGASASPTDEALTVGQDGTIYAVSTAGKVAIVAPLGTGGFASVQYSRIGHALTDPRITAVGEQAVILDAANGRLYAIGGPSVTVPGVDVHTQLQQAGGAEGSVVLSTSHDLISVDLATGAVSTLSRIGSGAPAAPVQLGTCVYAAWAQTPDGYARSCNGAAAVRGGLSRLQELAAPRFRVNWNQIVLNDLATGGLWDLSDAREVDDWSAVQPPASAKNSSNSQSNLDQQQAANLPPKAQDITLGARPGRTTVLHVLDVDSDPSGAILAVQSVGTPDNSGARLQIAPDAQSVEITLPAGIQAGSIHFQYTVDDSKGLTATATVTVEVRTSGQNALPALRTGFTGRTWTVPAGGSLKIPVLQDWRDYDGDPLALVEATASAGSAAATSDGFVEYTAPASGGGQSVHYQVSDGIGAPVTGTLSIQVQSPTDTAGIAPVAEPDIARGEVGQPIVIHPLANDLPGADPQNPGAALEIAAAVASPSGTTVTTNQAEGAVTVIAQRPGTYLLSYTDQFGSAPFATGAIRVDVTADPSSPQPPVTLPSIAVLHGQQPATVDVLAADFDPSGALLEVQQAAPVNANSGLQVGIVDGRWLRISALSPAASAVPQLVDYTVTDGITAPVTGQVSVTQLAAPAVDTPLTVPTYATVRAGDTVTSDVLVKDIDLAGAPLSLAPDVPGSPGAGQLEVLSPSGTAGAANGSAFVTGDLVTYSAPRTVASPVVETVEYLARNNLGGQAVGYLYVTVDPAPTAMDPNRSPAPPPIQERTVAGDTVTIPISTSGVDPDGDSVTLTGLGSAPSLGRILSQNATSLTYQAFPTSSGTDTFTYQVADRFGATGQSTISIAVVPPATPEPPIAVDEDVTASPGAQVSVNVLADAVAAPDDAVSVTSLATLNKPLPTGTSLSSPTSPILVTAPAANGKPLVVAYGITDGVNPVSVATITVHGQSGYLNPPVAVPTYANPQPKQTTITVDVLGHVTDPDGSASGLTVTQVFDAAAKISGSKVVLPVTAAPQTVAYQVRDAAGATTIGMIYVSAPGYGAPYVKPGALVTVPAGGSTTVKLSDYIVDPADKAVQLTTADKIWAGPVSGLRAVPDGIHALTLTALDGYTGPASLTVQVTDGASLTDPHGLYSVVSIPVQVGPETPVLRCPADTIRVVEGGPSVSLNVAALCHVWTAQPGGAAALRYTAQWQGAAPGLSVSGSGTGTPVVSADSSATAQSSGTLLIGVAGSPAKTSRLAVQAVAAAAPTLAPIAVNGVQAGQTATIDVAPYITSQLRQPVDSVVSVTQSSGMAASVSSSGSVVHITPGSTSHGTMTFTIVVSDVAQSSRTDQRGSGQITLNVLGPPAAPGTPVVGGTVLSGAALLSWAAPADNGAPIQSYQVDYSGGSQTCPASPCTITGLTNGTTYTFTVKAQNVVGWSPASARSGPATPNTVPGAVSGLAVSDPQNGTLKLNWNAAPDQGTPVLDYAVTWTGGGSATVSGTSFTATGLVNDTVYTFTVIPVNRQGPGPSATVSGQSAGAPAQPAAPSFSATELAGSNSRAVTISWTAVDPNGPGPTTYTVTRTGGGTDTVCSNVTATNCLDAGIANDGTVYTYTVTAMNADASLNPSAHTSPPSPGTQMEATATPDPIANLSATPTGVDGQATVKFDAPASHGASSTVTCTYSGGTCGTWTFPTAGQSGVSETVNGLPNGTSETLSLQDCNGSTGGQYAGSPCDSTDSTSVTTYGPLNGLSIQTSASGQTVNFTVSVNPNGKSATVQINTSRQSQTFTTGTGAWSWNGSDTMGYSATDTINVTVSDPGRSSISGSASQSTPAAPPPPATVTVSQGTKCGGGGGSACQGGSCTNSSCAYIHVQTANFSGNVTCSFNSSVGAQGFINETYGPNQSKDSYNWFGYPGDTVTVTCGGVSGSYVWP</sequence>
<feature type="region of interest" description="Disordered" evidence="13">
    <location>
        <begin position="1673"/>
        <end position="1693"/>
    </location>
</feature>
<feature type="domain" description="Fibronectin type-III" evidence="14">
    <location>
        <begin position="1601"/>
        <end position="1686"/>
    </location>
</feature>
<evidence type="ECO:0000256" key="6">
    <source>
        <dbReference type="ARBA" id="ARBA00022989"/>
    </source>
</evidence>
<dbReference type="PROSITE" id="PS50853">
    <property type="entry name" value="FN3"/>
    <property type="match status" value="3"/>
</dbReference>
<dbReference type="GO" id="GO:0000272">
    <property type="term" value="P:polysaccharide catabolic process"/>
    <property type="evidence" value="ECO:0007669"/>
    <property type="project" value="UniProtKB-KW"/>
</dbReference>
<reference evidence="15" key="1">
    <citation type="submission" date="2021-04" db="EMBL/GenBank/DDBJ databases">
        <title>Genome based classification of Actinospica acidithermotolerans sp. nov., an actinobacterium isolated from an Indonesian hot spring.</title>
        <authorList>
            <person name="Kusuma A.B."/>
            <person name="Putra K.E."/>
            <person name="Nafisah S."/>
            <person name="Loh J."/>
            <person name="Nouioui I."/>
            <person name="Goodfellow M."/>
        </authorList>
    </citation>
    <scope>NUCLEOTIDE SEQUENCE</scope>
    <source>
        <strain evidence="15">MGRD01-02</strain>
    </source>
</reference>
<dbReference type="InterPro" id="IPR003529">
    <property type="entry name" value="Hematopoietin_rcpt_Gp130_CS"/>
</dbReference>
<dbReference type="GO" id="GO:0016020">
    <property type="term" value="C:membrane"/>
    <property type="evidence" value="ECO:0007669"/>
    <property type="project" value="UniProtKB-SubCell"/>
</dbReference>
<feature type="compositionally biased region" description="Polar residues" evidence="13">
    <location>
        <begin position="1769"/>
        <end position="1787"/>
    </location>
</feature>
<keyword evidence="5" id="KW-0677">Repeat</keyword>
<proteinExistence type="inferred from homology"/>
<dbReference type="InterPro" id="IPR003961">
    <property type="entry name" value="FN3_dom"/>
</dbReference>
<feature type="domain" description="Fibronectin type-III" evidence="14">
    <location>
        <begin position="1512"/>
        <end position="1600"/>
    </location>
</feature>